<evidence type="ECO:0000256" key="6">
    <source>
        <dbReference type="ARBA" id="ARBA00022989"/>
    </source>
</evidence>
<evidence type="ECO:0000256" key="1">
    <source>
        <dbReference type="ARBA" id="ARBA00004651"/>
    </source>
</evidence>
<dbReference type="InterPro" id="IPR003352">
    <property type="entry name" value="PTS_EIIC"/>
</dbReference>
<dbReference type="Pfam" id="PF02378">
    <property type="entry name" value="PTS_EIIC"/>
    <property type="match status" value="1"/>
</dbReference>
<reference evidence="11 12" key="1">
    <citation type="submission" date="2023-07" db="EMBL/GenBank/DDBJ databases">
        <title>Genomic Encyclopedia of Type Strains, Phase IV (KMG-IV): sequencing the most valuable type-strain genomes for metagenomic binning, comparative biology and taxonomic classification.</title>
        <authorList>
            <person name="Goeker M."/>
        </authorList>
    </citation>
    <scope>NUCLEOTIDE SEQUENCE [LARGE SCALE GENOMIC DNA]</scope>
    <source>
        <strain evidence="11 12">DSM 16784</strain>
    </source>
</reference>
<dbReference type="PIRSF" id="PIRSF006351">
    <property type="entry name" value="PTS_EIIC-Cellobiose"/>
    <property type="match status" value="1"/>
</dbReference>
<keyword evidence="6 9" id="KW-1133">Transmembrane helix</keyword>
<dbReference type="EMBL" id="JAUSUR010000003">
    <property type="protein sequence ID" value="MDQ0361059.1"/>
    <property type="molecule type" value="Genomic_DNA"/>
</dbReference>
<feature type="transmembrane region" description="Helical" evidence="9">
    <location>
        <begin position="359"/>
        <end position="379"/>
    </location>
</feature>
<sequence>MNKLLDRLEKLLTPVGEKLQKIKAMSAIAEAMQAGMPILIIGSFCTLFLYLDIGPWQSIVQSIPGFVDVCSKISAFTSDTFGLFILILLTYMYGRRIGLKENLTCIPFAIAVMFILAPVAEDGSILKNTVGMQALISAMLVGIAVPRAVQFLINKGIVIRMPSSVPKFVEEGFKLLIPGFIVCILAGIINTAFVSTEFGSFQGFIYTVIQTPLLSIGLSFGGFALIITLASAILWPGLHANTIMGVITPLTLAASAANQAAIAAGETIPHIIDFQFMMICDPGGQAALLLPCLIGLFMSKSKQIKQVSKVGIVPAIFGIGEPILFGFPCMFNVYMFLPMVLSTFVNVCIWYFAIDFGLVGYFSGVVLPWTTPPILNAFLASTTPVAAVICQIFMLVVDGLIWLPFVRLYDKKLMEQEQEALSDGEAVMQTE</sequence>
<comment type="function">
    <text evidence="8">The phosphoenolpyruvate-dependent sugar phosphotransferase system (PTS), a major carbohydrate active -transport system, catalyzes the phosphorylation of incoming sugar substrates concomitant with their translocation across the cell membrane.</text>
</comment>
<evidence type="ECO:0000256" key="5">
    <source>
        <dbReference type="ARBA" id="ARBA00022692"/>
    </source>
</evidence>
<name>A0ABU0E2E6_9FIRM</name>
<dbReference type="InterPro" id="IPR051088">
    <property type="entry name" value="PTS_Sugar-EIIC/EIIB"/>
</dbReference>
<dbReference type="PANTHER" id="PTHR33989:SF4">
    <property type="entry name" value="PTS SYSTEM N,N'-DIACETYLCHITOBIOSE-SPECIFIC EIIC COMPONENT"/>
    <property type="match status" value="1"/>
</dbReference>
<gene>
    <name evidence="11" type="ORF">J2S15_001806</name>
</gene>
<evidence type="ECO:0000313" key="11">
    <source>
        <dbReference type="EMBL" id="MDQ0361059.1"/>
    </source>
</evidence>
<evidence type="ECO:0000256" key="9">
    <source>
        <dbReference type="SAM" id="Phobius"/>
    </source>
</evidence>
<keyword evidence="3 8" id="KW-1003">Cell membrane</keyword>
<proteinExistence type="predicted"/>
<dbReference type="RefSeq" id="WP_307407465.1">
    <property type="nucleotide sequence ID" value="NZ_JAUSUR010000003.1"/>
</dbReference>
<organism evidence="11 12">
    <name type="scientific">Breznakia pachnodae</name>
    <dbReference type="NCBI Taxonomy" id="265178"/>
    <lineage>
        <taxon>Bacteria</taxon>
        <taxon>Bacillati</taxon>
        <taxon>Bacillota</taxon>
        <taxon>Erysipelotrichia</taxon>
        <taxon>Erysipelotrichales</taxon>
        <taxon>Erysipelotrichaceae</taxon>
        <taxon>Breznakia</taxon>
    </lineage>
</organism>
<protein>
    <recommendedName>
        <fullName evidence="8">Permease IIC component</fullName>
    </recommendedName>
</protein>
<dbReference type="Proteomes" id="UP001230220">
    <property type="component" value="Unassembled WGS sequence"/>
</dbReference>
<feature type="transmembrane region" description="Helical" evidence="9">
    <location>
        <begin position="385"/>
        <end position="406"/>
    </location>
</feature>
<feature type="transmembrane region" description="Helical" evidence="9">
    <location>
        <begin position="333"/>
        <end position="352"/>
    </location>
</feature>
<comment type="subcellular location">
    <subcellularLocation>
        <location evidence="1">Cell membrane</location>
        <topology evidence="1">Multi-pass membrane protein</topology>
    </subcellularLocation>
</comment>
<feature type="transmembrane region" description="Helical" evidence="9">
    <location>
        <begin position="31"/>
        <end position="53"/>
    </location>
</feature>
<dbReference type="PROSITE" id="PS51105">
    <property type="entry name" value="PTS_EIIC_TYPE_3"/>
    <property type="match status" value="1"/>
</dbReference>
<keyword evidence="4 8" id="KW-0762">Sugar transport</keyword>
<evidence type="ECO:0000256" key="2">
    <source>
        <dbReference type="ARBA" id="ARBA00022448"/>
    </source>
</evidence>
<feature type="transmembrane region" description="Helical" evidence="9">
    <location>
        <begin position="242"/>
        <end position="264"/>
    </location>
</feature>
<feature type="transmembrane region" description="Helical" evidence="9">
    <location>
        <begin position="310"/>
        <end position="327"/>
    </location>
</feature>
<keyword evidence="2 8" id="KW-0813">Transport</keyword>
<feature type="transmembrane region" description="Helical" evidence="9">
    <location>
        <begin position="132"/>
        <end position="153"/>
    </location>
</feature>
<evidence type="ECO:0000256" key="7">
    <source>
        <dbReference type="ARBA" id="ARBA00023136"/>
    </source>
</evidence>
<evidence type="ECO:0000256" key="3">
    <source>
        <dbReference type="ARBA" id="ARBA00022475"/>
    </source>
</evidence>
<keyword evidence="12" id="KW-1185">Reference proteome</keyword>
<dbReference type="InterPro" id="IPR004501">
    <property type="entry name" value="PTS_EIIC_3"/>
</dbReference>
<evidence type="ECO:0000256" key="4">
    <source>
        <dbReference type="ARBA" id="ARBA00022597"/>
    </source>
</evidence>
<evidence type="ECO:0000313" key="12">
    <source>
        <dbReference type="Proteomes" id="UP001230220"/>
    </source>
</evidence>
<keyword evidence="5 9" id="KW-0812">Transmembrane</keyword>
<dbReference type="InterPro" id="IPR004796">
    <property type="entry name" value="PTS_IIC_cello"/>
</dbReference>
<accession>A0ABU0E2E6</accession>
<feature type="transmembrane region" description="Helical" evidence="9">
    <location>
        <begin position="103"/>
        <end position="120"/>
    </location>
</feature>
<evidence type="ECO:0000256" key="8">
    <source>
        <dbReference type="PIRNR" id="PIRNR006351"/>
    </source>
</evidence>
<feature type="transmembrane region" description="Helical" evidence="9">
    <location>
        <begin position="276"/>
        <end position="298"/>
    </location>
</feature>
<feature type="domain" description="PTS EIIC type-3" evidence="10">
    <location>
        <begin position="8"/>
        <end position="405"/>
    </location>
</feature>
<dbReference type="PANTHER" id="PTHR33989">
    <property type="match status" value="1"/>
</dbReference>
<feature type="transmembrane region" description="Helical" evidence="9">
    <location>
        <begin position="213"/>
        <end position="235"/>
    </location>
</feature>
<evidence type="ECO:0000259" key="10">
    <source>
        <dbReference type="PROSITE" id="PS51105"/>
    </source>
</evidence>
<keyword evidence="7 8" id="KW-0472">Membrane</keyword>
<feature type="transmembrane region" description="Helical" evidence="9">
    <location>
        <begin position="73"/>
        <end position="91"/>
    </location>
</feature>
<feature type="transmembrane region" description="Helical" evidence="9">
    <location>
        <begin position="173"/>
        <end position="193"/>
    </location>
</feature>
<comment type="caution">
    <text evidence="11">The sequence shown here is derived from an EMBL/GenBank/DDBJ whole genome shotgun (WGS) entry which is preliminary data.</text>
</comment>